<dbReference type="WBParaSite" id="NBR_0001743601-mRNA-1">
    <property type="protein sequence ID" value="NBR_0001743601-mRNA-1"/>
    <property type="gene ID" value="NBR_0001743601"/>
</dbReference>
<dbReference type="InterPro" id="IPR014014">
    <property type="entry name" value="RNA_helicase_DEAD_Q_motif"/>
</dbReference>
<evidence type="ECO:0000259" key="15">
    <source>
        <dbReference type="PROSITE" id="PS51194"/>
    </source>
</evidence>
<feature type="compositionally biased region" description="Basic and acidic residues" evidence="13">
    <location>
        <begin position="151"/>
        <end position="185"/>
    </location>
</feature>
<dbReference type="Pfam" id="PF25430">
    <property type="entry name" value="DDX23"/>
    <property type="match status" value="1"/>
</dbReference>
<dbReference type="SUPFAM" id="SSF52540">
    <property type="entry name" value="P-loop containing nucleoside triphosphate hydrolases"/>
    <property type="match status" value="3"/>
</dbReference>
<dbReference type="FunFam" id="3.40.50.300:FF:000322">
    <property type="entry name" value="probable ATP-dependent RNA helicase DDX23"/>
    <property type="match status" value="1"/>
</dbReference>
<gene>
    <name evidence="17" type="ORF">NBR_LOCUS17437</name>
</gene>
<feature type="domain" description="Helicase C-terminal" evidence="15">
    <location>
        <begin position="611"/>
        <end position="808"/>
    </location>
</feature>
<evidence type="ECO:0000313" key="19">
    <source>
        <dbReference type="WBParaSite" id="NBR_0001743601-mRNA-1"/>
    </source>
</evidence>
<dbReference type="Pfam" id="PF00270">
    <property type="entry name" value="DEAD"/>
    <property type="match status" value="1"/>
</dbReference>
<keyword evidence="5" id="KW-0378">Hydrolase</keyword>
<dbReference type="OMA" id="GTVHAYH"/>
<dbReference type="Pfam" id="PF00271">
    <property type="entry name" value="Helicase_C"/>
    <property type="match status" value="2"/>
</dbReference>
<dbReference type="EC" id="3.6.4.13" evidence="2"/>
<feature type="compositionally biased region" description="Basic and acidic residues" evidence="13">
    <location>
        <begin position="60"/>
        <end position="145"/>
    </location>
</feature>
<evidence type="ECO:0000256" key="3">
    <source>
        <dbReference type="ARBA" id="ARBA00022664"/>
    </source>
</evidence>
<dbReference type="CDD" id="cd17945">
    <property type="entry name" value="DEADc_DDX23"/>
    <property type="match status" value="1"/>
</dbReference>
<dbReference type="STRING" id="27835.A0A0N4YK85"/>
<sequence length="881" mass="102312">MAEPPSLEDILAKKRKEEEEQEKEAALKNVQSRTIWPPHKKLKTDKMAVCHLNKCGSSTKMREQHQGERRRDDMKDPKFLSREERAALALQRRAEQVERMKENQRRIEESRRQFEMEAKRESRDGGRERDRDHDRNRDRSRERRERSRSRERRDRDKRERSRSREKDRDKRGRSRSRERDRDRRDRSRSKERRGDRDKEARSSRTDNKNDDDTFDYSKLQEAVKVRYLGMQKEKKKRGRRLHERKFVFDWDASEDTSQDYNKLYQKRHEVQFFGRGAIAGIDVNTQKKNNNVFYQAIMEKRRTEEEKQMDKARREKEKVKERKSAHDDRHWKMKPLDEMTERDWRIFREDFNITIKGGRVPKPLRAWEECGLPEEVYQAIQKVGYSEPTPIQRQAIPIGLQNRDVIGVAETGSGKTAAFLIPLLVWITGLPKLERQEHYDQGPYAVILAPTRELALQIEEETNKFGELLKIRTVSVIGGASREEQGMKLRMGVEVVIATPGRLLDVLENRYLLLNQCSYVILDEADRMLDMGFEPEVQKVLSYLPVSNQKPDTDDIEHEEALMNNFATRDKYRQTVMFTATMSPAIERLARAYLRRPAVVHIGSAGRPTERVEQIVYMISEDKKRKKLVEVLVEGHFEPPIIIFVNQKKGADLLAKGLSNLNFNPVVLHGGKGQETREYALQALKDKTKDILVATDGLSNLNFNPVVLHGGKGQETREYALQALKDKTKDILVATDVAGRGIDIKDVSLVLNYDMAKSIEDYTHRIGRTVMEFLATLSDDLRVAGISDIHEPRDTFNTTNPLAVSEGDGVGILRMFVSRGVGRAFTAPPIASIPCFPGCRRAFSKTARTMAHGSLFFESRALLTAEILERRRHYRIVEDDT</sequence>
<dbReference type="PROSITE" id="PS51192">
    <property type="entry name" value="HELICASE_ATP_BIND_1"/>
    <property type="match status" value="1"/>
</dbReference>
<dbReference type="InterPro" id="IPR057479">
    <property type="entry name" value="PRP28/DDX23-like_helical"/>
</dbReference>
<proteinExistence type="inferred from homology"/>
<comment type="similarity">
    <text evidence="10">Belongs to the DEAD box helicase family. DDX23/PRP28 subfamily.</text>
</comment>
<dbReference type="PANTHER" id="PTHR47958">
    <property type="entry name" value="ATP-DEPENDENT RNA HELICASE DBP3"/>
    <property type="match status" value="1"/>
</dbReference>
<keyword evidence="3" id="KW-0507">mRNA processing</keyword>
<evidence type="ECO:0000256" key="6">
    <source>
        <dbReference type="ARBA" id="ARBA00022806"/>
    </source>
</evidence>
<dbReference type="PROSITE" id="PS51195">
    <property type="entry name" value="Q_MOTIF"/>
    <property type="match status" value="1"/>
</dbReference>
<evidence type="ECO:0000256" key="7">
    <source>
        <dbReference type="ARBA" id="ARBA00022840"/>
    </source>
</evidence>
<reference evidence="19" key="1">
    <citation type="submission" date="2017-02" db="UniProtKB">
        <authorList>
            <consortium name="WormBaseParasite"/>
        </authorList>
    </citation>
    <scope>IDENTIFICATION</scope>
</reference>
<dbReference type="InterPro" id="IPR027417">
    <property type="entry name" value="P-loop_NTPase"/>
</dbReference>
<feature type="region of interest" description="Disordered" evidence="13">
    <location>
        <begin position="54"/>
        <end position="213"/>
    </location>
</feature>
<keyword evidence="7" id="KW-0067">ATP-binding</keyword>
<evidence type="ECO:0000256" key="9">
    <source>
        <dbReference type="ARBA" id="ARBA00023242"/>
    </source>
</evidence>
<dbReference type="InterPro" id="IPR000629">
    <property type="entry name" value="RNA-helicase_DEAD-box_CS"/>
</dbReference>
<dbReference type="GO" id="GO:0003724">
    <property type="term" value="F:RNA helicase activity"/>
    <property type="evidence" value="ECO:0007669"/>
    <property type="project" value="UniProtKB-EC"/>
</dbReference>
<dbReference type="GO" id="GO:0005634">
    <property type="term" value="C:nucleus"/>
    <property type="evidence" value="ECO:0007669"/>
    <property type="project" value="UniProtKB-SubCell"/>
</dbReference>
<feature type="compositionally biased region" description="Basic and acidic residues" evidence="13">
    <location>
        <begin position="192"/>
        <end position="211"/>
    </location>
</feature>
<evidence type="ECO:0000259" key="16">
    <source>
        <dbReference type="PROSITE" id="PS51195"/>
    </source>
</evidence>
<dbReference type="InterPro" id="IPR014001">
    <property type="entry name" value="Helicase_ATP-bd"/>
</dbReference>
<dbReference type="SMART" id="SM00487">
    <property type="entry name" value="DEXDc"/>
    <property type="match status" value="1"/>
</dbReference>
<evidence type="ECO:0000256" key="10">
    <source>
        <dbReference type="ARBA" id="ARBA00037954"/>
    </source>
</evidence>
<accession>A0A0N4YK85</accession>
<evidence type="ECO:0000256" key="2">
    <source>
        <dbReference type="ARBA" id="ARBA00012552"/>
    </source>
</evidence>
<dbReference type="PROSITE" id="PS51194">
    <property type="entry name" value="HELICASE_CTER"/>
    <property type="match status" value="1"/>
</dbReference>
<evidence type="ECO:0000256" key="5">
    <source>
        <dbReference type="ARBA" id="ARBA00022801"/>
    </source>
</evidence>
<dbReference type="GO" id="GO:0016787">
    <property type="term" value="F:hydrolase activity"/>
    <property type="evidence" value="ECO:0007669"/>
    <property type="project" value="UniProtKB-KW"/>
</dbReference>
<dbReference type="CDD" id="cd18787">
    <property type="entry name" value="SF2_C_DEAD"/>
    <property type="match status" value="1"/>
</dbReference>
<dbReference type="SMART" id="SM00490">
    <property type="entry name" value="HELICc"/>
    <property type="match status" value="1"/>
</dbReference>
<dbReference type="GO" id="GO:0043186">
    <property type="term" value="C:P granule"/>
    <property type="evidence" value="ECO:0007669"/>
    <property type="project" value="UniProtKB-ARBA"/>
</dbReference>
<evidence type="ECO:0000313" key="17">
    <source>
        <dbReference type="EMBL" id="VDL81094.1"/>
    </source>
</evidence>
<evidence type="ECO:0000256" key="4">
    <source>
        <dbReference type="ARBA" id="ARBA00022741"/>
    </source>
</evidence>
<dbReference type="InterPro" id="IPR001650">
    <property type="entry name" value="Helicase_C-like"/>
</dbReference>
<dbReference type="GO" id="GO:0005524">
    <property type="term" value="F:ATP binding"/>
    <property type="evidence" value="ECO:0007669"/>
    <property type="project" value="UniProtKB-KW"/>
</dbReference>
<dbReference type="Gene3D" id="3.40.50.300">
    <property type="entry name" value="P-loop containing nucleotide triphosphate hydrolases"/>
    <property type="match status" value="3"/>
</dbReference>
<reference evidence="17 18" key="2">
    <citation type="submission" date="2018-11" db="EMBL/GenBank/DDBJ databases">
        <authorList>
            <consortium name="Pathogen Informatics"/>
        </authorList>
    </citation>
    <scope>NUCLEOTIDE SEQUENCE [LARGE SCALE GENOMIC DNA]</scope>
</reference>
<evidence type="ECO:0000256" key="1">
    <source>
        <dbReference type="ARBA" id="ARBA00004123"/>
    </source>
</evidence>
<evidence type="ECO:0000256" key="13">
    <source>
        <dbReference type="SAM" id="MobiDB-lite"/>
    </source>
</evidence>
<comment type="subcellular location">
    <subcellularLocation>
        <location evidence="1">Nucleus</location>
    </subcellularLocation>
</comment>
<evidence type="ECO:0000259" key="14">
    <source>
        <dbReference type="PROSITE" id="PS51192"/>
    </source>
</evidence>
<keyword evidence="6" id="KW-0347">Helicase</keyword>
<keyword evidence="8" id="KW-0508">mRNA splicing</keyword>
<feature type="domain" description="DEAD-box RNA helicase Q" evidence="16">
    <location>
        <begin position="365"/>
        <end position="393"/>
    </location>
</feature>
<dbReference type="GO" id="GO:0006397">
    <property type="term" value="P:mRNA processing"/>
    <property type="evidence" value="ECO:0007669"/>
    <property type="project" value="UniProtKB-KW"/>
</dbReference>
<feature type="compositionally biased region" description="Basic and acidic residues" evidence="13">
    <location>
        <begin position="10"/>
        <end position="26"/>
    </location>
</feature>
<protein>
    <recommendedName>
        <fullName evidence="2">RNA helicase</fullName>
        <ecNumber evidence="2">3.6.4.13</ecNumber>
    </recommendedName>
</protein>
<name>A0A0N4YK85_NIPBR</name>
<dbReference type="InterPro" id="IPR011545">
    <property type="entry name" value="DEAD/DEAH_box_helicase_dom"/>
</dbReference>
<evidence type="ECO:0000256" key="11">
    <source>
        <dbReference type="ARBA" id="ARBA00047984"/>
    </source>
</evidence>
<dbReference type="EMBL" id="UYSL01022762">
    <property type="protein sequence ID" value="VDL81094.1"/>
    <property type="molecule type" value="Genomic_DNA"/>
</dbReference>
<organism evidence="19">
    <name type="scientific">Nippostrongylus brasiliensis</name>
    <name type="common">Rat hookworm</name>
    <dbReference type="NCBI Taxonomy" id="27835"/>
    <lineage>
        <taxon>Eukaryota</taxon>
        <taxon>Metazoa</taxon>
        <taxon>Ecdysozoa</taxon>
        <taxon>Nematoda</taxon>
        <taxon>Chromadorea</taxon>
        <taxon>Rhabditida</taxon>
        <taxon>Rhabditina</taxon>
        <taxon>Rhabditomorpha</taxon>
        <taxon>Strongyloidea</taxon>
        <taxon>Heligmosomidae</taxon>
        <taxon>Nippostrongylus</taxon>
    </lineage>
</organism>
<keyword evidence="18" id="KW-1185">Reference proteome</keyword>
<dbReference type="GO" id="GO:0008380">
    <property type="term" value="P:RNA splicing"/>
    <property type="evidence" value="ECO:0007669"/>
    <property type="project" value="UniProtKB-KW"/>
</dbReference>
<evidence type="ECO:0000256" key="8">
    <source>
        <dbReference type="ARBA" id="ARBA00023187"/>
    </source>
</evidence>
<dbReference type="GO" id="GO:0003676">
    <property type="term" value="F:nucleic acid binding"/>
    <property type="evidence" value="ECO:0007669"/>
    <property type="project" value="InterPro"/>
</dbReference>
<feature type="short sequence motif" description="Q motif" evidence="12">
    <location>
        <begin position="365"/>
        <end position="393"/>
    </location>
</feature>
<evidence type="ECO:0000313" key="18">
    <source>
        <dbReference type="Proteomes" id="UP000271162"/>
    </source>
</evidence>
<feature type="domain" description="Helicase ATP-binding" evidence="14">
    <location>
        <begin position="396"/>
        <end position="600"/>
    </location>
</feature>
<keyword evidence="9" id="KW-0539">Nucleus</keyword>
<evidence type="ECO:0000256" key="12">
    <source>
        <dbReference type="PROSITE-ProRule" id="PRU00552"/>
    </source>
</evidence>
<feature type="region of interest" description="Disordered" evidence="13">
    <location>
        <begin position="1"/>
        <end position="29"/>
    </location>
</feature>
<dbReference type="Proteomes" id="UP000271162">
    <property type="component" value="Unassembled WGS sequence"/>
</dbReference>
<feature type="region of interest" description="Disordered" evidence="13">
    <location>
        <begin position="303"/>
        <end position="327"/>
    </location>
</feature>
<dbReference type="AlphaFoldDB" id="A0A0N4YK85"/>
<dbReference type="PROSITE" id="PS00039">
    <property type="entry name" value="DEAD_ATP_HELICASE"/>
    <property type="match status" value="1"/>
</dbReference>
<keyword evidence="4" id="KW-0547">Nucleotide-binding</keyword>
<comment type="catalytic activity">
    <reaction evidence="11">
        <text>ATP + H2O = ADP + phosphate + H(+)</text>
        <dbReference type="Rhea" id="RHEA:13065"/>
        <dbReference type="ChEBI" id="CHEBI:15377"/>
        <dbReference type="ChEBI" id="CHEBI:15378"/>
        <dbReference type="ChEBI" id="CHEBI:30616"/>
        <dbReference type="ChEBI" id="CHEBI:43474"/>
        <dbReference type="ChEBI" id="CHEBI:456216"/>
        <dbReference type="EC" id="3.6.4.13"/>
    </reaction>
</comment>